<dbReference type="SMART" id="SM00367">
    <property type="entry name" value="LRR_CC"/>
    <property type="match status" value="5"/>
</dbReference>
<dbReference type="Proteomes" id="UP000450161">
    <property type="component" value="Unassembled WGS sequence"/>
</dbReference>
<accession>A0A6I2TUR1</accession>
<evidence type="ECO:0000256" key="1">
    <source>
        <dbReference type="SAM" id="SignalP"/>
    </source>
</evidence>
<dbReference type="SUPFAM" id="SSF52058">
    <property type="entry name" value="L domain-like"/>
    <property type="match status" value="2"/>
</dbReference>
<dbReference type="InterPro" id="IPR032675">
    <property type="entry name" value="LRR_dom_sf"/>
</dbReference>
<reference evidence="2 3" key="1">
    <citation type="submission" date="2019-08" db="EMBL/GenBank/DDBJ databases">
        <title>In-depth cultivation of the pig gut microbiome towards novel bacterial diversity and tailored functional studies.</title>
        <authorList>
            <person name="Wylensek D."/>
            <person name="Hitch T.C.A."/>
            <person name="Clavel T."/>
        </authorList>
    </citation>
    <scope>NUCLEOTIDE SEQUENCE [LARGE SCALE GENOMIC DNA]</scope>
    <source>
        <strain evidence="2 3">LKV-178-WT-2C</strain>
    </source>
</reference>
<feature type="signal peptide" evidence="1">
    <location>
        <begin position="1"/>
        <end position="20"/>
    </location>
</feature>
<dbReference type="Gene3D" id="3.40.50.12480">
    <property type="match status" value="1"/>
</dbReference>
<dbReference type="InterPro" id="IPR006553">
    <property type="entry name" value="Leu-rich_rpt_Cys-con_subtyp"/>
</dbReference>
<dbReference type="InterPro" id="IPR026906">
    <property type="entry name" value="LRR_5"/>
</dbReference>
<feature type="chain" id="PRO_5026081622" evidence="1">
    <location>
        <begin position="21"/>
        <end position="1333"/>
    </location>
</feature>
<dbReference type="InterPro" id="IPR053139">
    <property type="entry name" value="Surface_bspA-like"/>
</dbReference>
<sequence>MKRFLFLMVLFCMGILSGFAQENNFSYTDDNGVTWGGYVGYDYDSQKTEASINTTSSNSEEEVVVPDEISYEGEKYKVTKLGSVFSGNKIIEKVTIPKTVTSLSSTFQDCSALIEVVNTSQLKTVFYAFYNCSSLKSVDLSSCETLGWSSFVGCSQLENVVLKACKRIEGRVFSNGNSTCQNLKSVGDISHCESIGEYAFSDCSSLTSVDLSSCKTIGNYSFSGCSALESIGSVKLLTNIPEYAFNGCSNLQNIDLSNCTSIGSSAFNGCSKIKHLNLNKCAYISSNAFSNCGLENIDLSATKTIEGYAFSGCSCLTKVTGLKLVKLLPAGIFYGCHKLSSIDLSTIESLGASCMSGTAIERVELPNLKSWDYGVFEDCKKLTSVTFPVTIDNIPTRAFWNCENLSTIDLSHCSIIGGGALYNCTSLTDIKLFNVKQTEWTTSYENYQSCKVGSFMNCNNLTSVDLGSIQKLGDRAFYGCTSLKKITLPSTITNLGWECFDGVTIVTSMATVPPVIDKSEDETSSIPMGEFVLVNVPEASLDSYKSANYWKDMAKRIFPIGTKFDYDVTTEAQPSTSDLLDKVGLKNANSIVSLKVKGSINSYDVMVIRNKMDNLHYLDLSDANVVENSYEYYTGCSTKNDTIGRNAFRELSKLVTISLPNSVKAIESGALYKCTKLKSVVLPENLQSIEYGDWSSGAFADCYSLTDVKFKACNFIGSLAFSNCYALNHVTLPPDLKTIDQYAFANCSSLHSVDFPPLLESIGSYAFQSCALDSISLPGLTRIDEYAFSGCGNLKEVKVPSTLESVGDKAFEGCSNLNDVFTYTILPVKINQNTFCTYETATLHVPAQSYDNYFWDTEWSQFHAFEDFNEPYKYFYLRKEFILSSRIEGIPNIDIYSGGGLIVKGNEIQNAGDIHINGSGTIIANGNVDASKFHIDIDVNSNEWYFFSFPFDIKRSDIVAPGQFIFRKYDGATRASQGSGGWKDLDASDLWLHRGTGYIFQSSESGKLTLPVVKEKFGKLEAENVQEALGTYASNNEQNASWNFVGNPHTSYFDMDDLGYNAPITYWNGMSYEAVRPGDDNYVFKPFQAFFVQKPQNVNEMEFGAEFRLTQEGSQKRSSVNKAKRLAKGIDVNRQMVNLTLSDGSHTDKTRIVFNEDKTQRYELDCDAAKFESSTAVPQLYTLEANNVQLAINERPLGSVNLGFEVQKSGDYTISAIRMDSPMLLKDNLTDATVDLSTSDYHFTSEAGTFNGRFTLMPNKSTTGIADFAKNTGVSIIPTEGGINFSGVEGKHVSIYSLNGIEIGSTQSSGTINLGQGIYVVKMDNTSTKVMVK</sequence>
<name>A0A6I2TUR1_9BACT</name>
<dbReference type="PANTHER" id="PTHR45661">
    <property type="entry name" value="SURFACE ANTIGEN"/>
    <property type="match status" value="1"/>
</dbReference>
<organism evidence="2 3">
    <name type="scientific">Segatella copri</name>
    <dbReference type="NCBI Taxonomy" id="165179"/>
    <lineage>
        <taxon>Bacteria</taxon>
        <taxon>Pseudomonadati</taxon>
        <taxon>Bacteroidota</taxon>
        <taxon>Bacteroidia</taxon>
        <taxon>Bacteroidales</taxon>
        <taxon>Prevotellaceae</taxon>
        <taxon>Segatella</taxon>
    </lineage>
</organism>
<dbReference type="Gene3D" id="3.80.10.10">
    <property type="entry name" value="Ribonuclease Inhibitor"/>
    <property type="match status" value="4"/>
</dbReference>
<evidence type="ECO:0000313" key="3">
    <source>
        <dbReference type="Proteomes" id="UP000450161"/>
    </source>
</evidence>
<gene>
    <name evidence="2" type="ORF">FYJ72_07405</name>
</gene>
<dbReference type="PANTHER" id="PTHR45661:SF3">
    <property type="entry name" value="IG-LIKE DOMAIN-CONTAINING PROTEIN"/>
    <property type="match status" value="1"/>
</dbReference>
<keyword evidence="1" id="KW-0732">Signal</keyword>
<dbReference type="EMBL" id="VUNF01000011">
    <property type="protein sequence ID" value="MST77506.1"/>
    <property type="molecule type" value="Genomic_DNA"/>
</dbReference>
<comment type="caution">
    <text evidence="2">The sequence shown here is derived from an EMBL/GenBank/DDBJ whole genome shotgun (WGS) entry which is preliminary data.</text>
</comment>
<dbReference type="Pfam" id="PF13306">
    <property type="entry name" value="LRR_5"/>
    <property type="match status" value="4"/>
</dbReference>
<proteinExistence type="predicted"/>
<protein>
    <submittedName>
        <fullName evidence="2">Leucine-rich repeat protein</fullName>
    </submittedName>
</protein>
<evidence type="ECO:0000313" key="2">
    <source>
        <dbReference type="EMBL" id="MST77506.1"/>
    </source>
</evidence>